<evidence type="ECO:0000256" key="5">
    <source>
        <dbReference type="ARBA" id="ARBA00023136"/>
    </source>
</evidence>
<evidence type="ECO:0000259" key="6">
    <source>
        <dbReference type="PROSITE" id="PS50850"/>
    </source>
</evidence>
<evidence type="ECO:0000313" key="7">
    <source>
        <dbReference type="EMBL" id="KFN08569.1"/>
    </source>
</evidence>
<feature type="domain" description="Major facilitator superfamily (MFS) profile" evidence="6">
    <location>
        <begin position="15"/>
        <end position="58"/>
    </location>
</feature>
<accession>A0A090ZBE5</accession>
<keyword evidence="2" id="KW-0813">Transport</keyword>
<dbReference type="GO" id="GO:0022857">
    <property type="term" value="F:transmembrane transporter activity"/>
    <property type="evidence" value="ECO:0007669"/>
    <property type="project" value="InterPro"/>
</dbReference>
<reference evidence="7 8" key="1">
    <citation type="submission" date="2014-04" db="EMBL/GenBank/DDBJ databases">
        <authorList>
            <person name="Bishop-Lilly K.A."/>
            <person name="Broomall S.M."/>
            <person name="Chain P.S."/>
            <person name="Chertkov O."/>
            <person name="Coyne S.R."/>
            <person name="Daligault H.E."/>
            <person name="Davenport K.W."/>
            <person name="Erkkila T."/>
            <person name="Frey K.G."/>
            <person name="Gibbons H.S."/>
            <person name="Gu W."/>
            <person name="Jaissle J."/>
            <person name="Johnson S.L."/>
            <person name="Koroleva G.I."/>
            <person name="Ladner J.T."/>
            <person name="Lo C.-C."/>
            <person name="Minogue T.D."/>
            <person name="Munk C."/>
            <person name="Palacios G.F."/>
            <person name="Redden C.L."/>
            <person name="Rosenzweig C.N."/>
            <person name="Scholz M.B."/>
            <person name="Teshima H."/>
            <person name="Xu Y."/>
        </authorList>
    </citation>
    <scope>NUCLEOTIDE SEQUENCE [LARGE SCALE GENOMIC DNA]</scope>
    <source>
        <strain evidence="7 8">8244</strain>
    </source>
</reference>
<evidence type="ECO:0000256" key="4">
    <source>
        <dbReference type="ARBA" id="ARBA00022989"/>
    </source>
</evidence>
<evidence type="ECO:0000256" key="3">
    <source>
        <dbReference type="ARBA" id="ARBA00022692"/>
    </source>
</evidence>
<protein>
    <submittedName>
        <fullName evidence="7">Glucarate transporter domain protein</fullName>
    </submittedName>
</protein>
<keyword evidence="8" id="KW-1185">Reference proteome</keyword>
<dbReference type="PROSITE" id="PS50850">
    <property type="entry name" value="MFS"/>
    <property type="match status" value="1"/>
</dbReference>
<dbReference type="InterPro" id="IPR020846">
    <property type="entry name" value="MFS_dom"/>
</dbReference>
<dbReference type="AlphaFoldDB" id="A0A090ZBE5"/>
<keyword evidence="3" id="KW-0812">Transmembrane</keyword>
<evidence type="ECO:0000256" key="1">
    <source>
        <dbReference type="ARBA" id="ARBA00004651"/>
    </source>
</evidence>
<sequence length="58" mass="6415">MNNLQVKRSHIRWTIIIMLFIVSSLNYADRAAISIGAPSMQNELGISAVALGYIFSAF</sequence>
<dbReference type="SUPFAM" id="SSF103473">
    <property type="entry name" value="MFS general substrate transporter"/>
    <property type="match status" value="1"/>
</dbReference>
<gene>
    <name evidence="7" type="primary">gudP</name>
    <name evidence="7" type="ORF">DJ90_5050</name>
</gene>
<dbReference type="PATRIC" id="fig|44252.3.peg.3059"/>
<dbReference type="STRING" id="44252.DJ90_5050"/>
<dbReference type="HOGENOM" id="CLU_162049_2_0_9"/>
<dbReference type="GO" id="GO:0005886">
    <property type="term" value="C:plasma membrane"/>
    <property type="evidence" value="ECO:0007669"/>
    <property type="project" value="UniProtKB-SubCell"/>
</dbReference>
<keyword evidence="4" id="KW-1133">Transmembrane helix</keyword>
<comment type="caution">
    <text evidence="7">The sequence shown here is derived from an EMBL/GenBank/DDBJ whole genome shotgun (WGS) entry which is preliminary data.</text>
</comment>
<dbReference type="InterPro" id="IPR036259">
    <property type="entry name" value="MFS_trans_sf"/>
</dbReference>
<dbReference type="EMBL" id="JMQA01000028">
    <property type="protein sequence ID" value="KFN08569.1"/>
    <property type="molecule type" value="Genomic_DNA"/>
</dbReference>
<dbReference type="Proteomes" id="UP000029278">
    <property type="component" value="Unassembled WGS sequence"/>
</dbReference>
<keyword evidence="5" id="KW-0472">Membrane</keyword>
<organism evidence="7 8">
    <name type="scientific">Paenibacillus macerans</name>
    <name type="common">Bacillus macerans</name>
    <dbReference type="NCBI Taxonomy" id="44252"/>
    <lineage>
        <taxon>Bacteria</taxon>
        <taxon>Bacillati</taxon>
        <taxon>Bacillota</taxon>
        <taxon>Bacilli</taxon>
        <taxon>Bacillales</taxon>
        <taxon>Paenibacillaceae</taxon>
        <taxon>Paenibacillus</taxon>
    </lineage>
</organism>
<proteinExistence type="predicted"/>
<name>A0A090ZBE5_PAEMA</name>
<dbReference type="Gene3D" id="1.20.1250.20">
    <property type="entry name" value="MFS general substrate transporter like domains"/>
    <property type="match status" value="1"/>
</dbReference>
<evidence type="ECO:0000313" key="8">
    <source>
        <dbReference type="Proteomes" id="UP000029278"/>
    </source>
</evidence>
<comment type="subcellular location">
    <subcellularLocation>
        <location evidence="1">Cell membrane</location>
        <topology evidence="1">Multi-pass membrane protein</topology>
    </subcellularLocation>
</comment>
<evidence type="ECO:0000256" key="2">
    <source>
        <dbReference type="ARBA" id="ARBA00022448"/>
    </source>
</evidence>